<reference evidence="10 11" key="1">
    <citation type="submission" date="2023-11" db="EMBL/GenBank/DDBJ databases">
        <title>An acidophilic fungus is an integral part of prey digestion in a carnivorous sundew plant.</title>
        <authorList>
            <person name="Tsai I.J."/>
        </authorList>
    </citation>
    <scope>NUCLEOTIDE SEQUENCE [LARGE SCALE GENOMIC DNA]</scope>
    <source>
        <strain evidence="10">169a</strain>
    </source>
</reference>
<comment type="similarity">
    <text evidence="2">Belongs to the XPC family.</text>
</comment>
<dbReference type="InterPro" id="IPR042488">
    <property type="entry name" value="Rad4_BHD3_sf"/>
</dbReference>
<feature type="compositionally biased region" description="Basic and acidic residues" evidence="6">
    <location>
        <begin position="758"/>
        <end position="769"/>
    </location>
</feature>
<feature type="compositionally biased region" description="Basic and acidic residues" evidence="6">
    <location>
        <begin position="73"/>
        <end position="88"/>
    </location>
</feature>
<dbReference type="Pfam" id="PF03835">
    <property type="entry name" value="Rad4"/>
    <property type="match status" value="1"/>
</dbReference>
<feature type="compositionally biased region" description="Acidic residues" evidence="6">
    <location>
        <begin position="1016"/>
        <end position="1029"/>
    </location>
</feature>
<evidence type="ECO:0000256" key="5">
    <source>
        <dbReference type="ARBA" id="ARBA00023242"/>
    </source>
</evidence>
<evidence type="ECO:0000256" key="6">
    <source>
        <dbReference type="SAM" id="MobiDB-lite"/>
    </source>
</evidence>
<feature type="compositionally biased region" description="Low complexity" evidence="6">
    <location>
        <begin position="12"/>
        <end position="29"/>
    </location>
</feature>
<dbReference type="Gene3D" id="3.90.260.10">
    <property type="entry name" value="Transglutaminase-like"/>
    <property type="match status" value="1"/>
</dbReference>
<keyword evidence="11" id="KW-1185">Reference proteome</keyword>
<feature type="domain" description="Rad4 beta-hairpin" evidence="9">
    <location>
        <begin position="632"/>
        <end position="706"/>
    </location>
</feature>
<dbReference type="GO" id="GO:0006298">
    <property type="term" value="P:mismatch repair"/>
    <property type="evidence" value="ECO:0007669"/>
    <property type="project" value="TreeGrafter"/>
</dbReference>
<feature type="region of interest" description="Disordered" evidence="6">
    <location>
        <begin position="1"/>
        <end position="133"/>
    </location>
</feature>
<dbReference type="EMBL" id="CP138584">
    <property type="protein sequence ID" value="WPH01063.1"/>
    <property type="molecule type" value="Genomic_DNA"/>
</dbReference>
<evidence type="ECO:0000259" key="7">
    <source>
        <dbReference type="SMART" id="SM01030"/>
    </source>
</evidence>
<organism evidence="10 11">
    <name type="scientific">Acrodontium crateriforme</name>
    <dbReference type="NCBI Taxonomy" id="150365"/>
    <lineage>
        <taxon>Eukaryota</taxon>
        <taxon>Fungi</taxon>
        <taxon>Dikarya</taxon>
        <taxon>Ascomycota</taxon>
        <taxon>Pezizomycotina</taxon>
        <taxon>Dothideomycetes</taxon>
        <taxon>Dothideomycetidae</taxon>
        <taxon>Mycosphaerellales</taxon>
        <taxon>Teratosphaeriaceae</taxon>
        <taxon>Acrodontium</taxon>
    </lineage>
</organism>
<dbReference type="GO" id="GO:0006289">
    <property type="term" value="P:nucleotide-excision repair"/>
    <property type="evidence" value="ECO:0007669"/>
    <property type="project" value="InterPro"/>
</dbReference>
<protein>
    <recommendedName>
        <fullName evidence="12">Rad4-domain-containing protein</fullName>
    </recommendedName>
</protein>
<dbReference type="SMART" id="SM01032">
    <property type="entry name" value="BHD_3"/>
    <property type="match status" value="1"/>
</dbReference>
<keyword evidence="4" id="KW-0234">DNA repair</keyword>
<keyword evidence="5" id="KW-0539">Nucleus</keyword>
<feature type="compositionally biased region" description="Basic and acidic residues" evidence="6">
    <location>
        <begin position="776"/>
        <end position="785"/>
    </location>
</feature>
<feature type="compositionally biased region" description="Polar residues" evidence="6">
    <location>
        <begin position="911"/>
        <end position="923"/>
    </location>
</feature>
<dbReference type="GO" id="GO:0000111">
    <property type="term" value="C:nucleotide-excision repair factor 2 complex"/>
    <property type="evidence" value="ECO:0007669"/>
    <property type="project" value="TreeGrafter"/>
</dbReference>
<feature type="compositionally biased region" description="Acidic residues" evidence="6">
    <location>
        <begin position="815"/>
        <end position="833"/>
    </location>
</feature>
<accession>A0AAQ3RC93</accession>
<dbReference type="Gene3D" id="3.30.70.2460">
    <property type="entry name" value="Rad4, beta-hairpin domain BHD3"/>
    <property type="match status" value="1"/>
</dbReference>
<evidence type="ECO:0000259" key="8">
    <source>
        <dbReference type="SMART" id="SM01031"/>
    </source>
</evidence>
<feature type="compositionally biased region" description="Basic and acidic residues" evidence="6">
    <location>
        <begin position="53"/>
        <end position="63"/>
    </location>
</feature>
<feature type="domain" description="Rad4 beta-hairpin" evidence="8">
    <location>
        <begin position="570"/>
        <end position="625"/>
    </location>
</feature>
<dbReference type="InterPro" id="IPR036985">
    <property type="entry name" value="Transglutaminase-like_sf"/>
</dbReference>
<feature type="compositionally biased region" description="Acidic residues" evidence="6">
    <location>
        <begin position="990"/>
        <end position="1002"/>
    </location>
</feature>
<feature type="compositionally biased region" description="Polar residues" evidence="6">
    <location>
        <begin position="970"/>
        <end position="981"/>
    </location>
</feature>
<keyword evidence="3" id="KW-0227">DNA damage</keyword>
<evidence type="ECO:0000259" key="9">
    <source>
        <dbReference type="SMART" id="SM01032"/>
    </source>
</evidence>
<evidence type="ECO:0000313" key="11">
    <source>
        <dbReference type="Proteomes" id="UP001303373"/>
    </source>
</evidence>
<dbReference type="AlphaFoldDB" id="A0AAQ3RC93"/>
<feature type="compositionally biased region" description="Acidic residues" evidence="6">
    <location>
        <begin position="123"/>
        <end position="133"/>
    </location>
</feature>
<proteinExistence type="inferred from homology"/>
<name>A0AAQ3RC93_9PEZI</name>
<feature type="compositionally biased region" description="Low complexity" evidence="6">
    <location>
        <begin position="348"/>
        <end position="358"/>
    </location>
</feature>
<dbReference type="PANTHER" id="PTHR12135:SF0">
    <property type="entry name" value="DNA REPAIR PROTEIN COMPLEMENTING XP-C CELLS"/>
    <property type="match status" value="1"/>
</dbReference>
<dbReference type="GO" id="GO:0071942">
    <property type="term" value="C:XPC complex"/>
    <property type="evidence" value="ECO:0007669"/>
    <property type="project" value="TreeGrafter"/>
</dbReference>
<dbReference type="Proteomes" id="UP001303373">
    <property type="component" value="Chromosome 5"/>
</dbReference>
<dbReference type="InterPro" id="IPR038765">
    <property type="entry name" value="Papain-like_cys_pep_sf"/>
</dbReference>
<evidence type="ECO:0000256" key="4">
    <source>
        <dbReference type="ARBA" id="ARBA00023204"/>
    </source>
</evidence>
<feature type="region of interest" description="Disordered" evidence="6">
    <location>
        <begin position="758"/>
        <end position="789"/>
    </location>
</feature>
<feature type="region of interest" description="Disordered" evidence="6">
    <location>
        <begin position="339"/>
        <end position="369"/>
    </location>
</feature>
<dbReference type="Pfam" id="PF10403">
    <property type="entry name" value="BHD_1"/>
    <property type="match status" value="1"/>
</dbReference>
<dbReference type="InterPro" id="IPR018328">
    <property type="entry name" value="Rad4_beta-hairpin_dom3"/>
</dbReference>
<dbReference type="InterPro" id="IPR018325">
    <property type="entry name" value="Rad4/PNGase_transGLS-fold"/>
</dbReference>
<dbReference type="SMART" id="SM01030">
    <property type="entry name" value="BHD_1"/>
    <property type="match status" value="1"/>
</dbReference>
<dbReference type="InterPro" id="IPR018327">
    <property type="entry name" value="BHD_2"/>
</dbReference>
<dbReference type="SMART" id="SM01031">
    <property type="entry name" value="BHD_2"/>
    <property type="match status" value="1"/>
</dbReference>
<comment type="subcellular location">
    <subcellularLocation>
        <location evidence="1">Nucleus</location>
    </subcellularLocation>
</comment>
<dbReference type="InterPro" id="IPR004583">
    <property type="entry name" value="DNA_repair_Rad4"/>
</dbReference>
<dbReference type="Gene3D" id="2.20.20.110">
    <property type="entry name" value="Rad4, beta-hairpin domain BHD1"/>
    <property type="match status" value="1"/>
</dbReference>
<feature type="compositionally biased region" description="Acidic residues" evidence="6">
    <location>
        <begin position="89"/>
        <end position="102"/>
    </location>
</feature>
<evidence type="ECO:0000256" key="1">
    <source>
        <dbReference type="ARBA" id="ARBA00004123"/>
    </source>
</evidence>
<feature type="compositionally biased region" description="Basic residues" evidence="6">
    <location>
        <begin position="1"/>
        <end position="11"/>
    </location>
</feature>
<dbReference type="GO" id="GO:0003684">
    <property type="term" value="F:damaged DNA binding"/>
    <property type="evidence" value="ECO:0007669"/>
    <property type="project" value="InterPro"/>
</dbReference>
<dbReference type="GO" id="GO:0005737">
    <property type="term" value="C:cytoplasm"/>
    <property type="evidence" value="ECO:0007669"/>
    <property type="project" value="TreeGrafter"/>
</dbReference>
<evidence type="ECO:0000313" key="10">
    <source>
        <dbReference type="EMBL" id="WPH01063.1"/>
    </source>
</evidence>
<dbReference type="GO" id="GO:0003697">
    <property type="term" value="F:single-stranded DNA binding"/>
    <property type="evidence" value="ECO:0007669"/>
    <property type="project" value="TreeGrafter"/>
</dbReference>
<gene>
    <name evidence="10" type="ORF">R9X50_00389800</name>
</gene>
<dbReference type="Pfam" id="PF10404">
    <property type="entry name" value="BHD_2"/>
    <property type="match status" value="1"/>
</dbReference>
<feature type="compositionally biased region" description="Acidic residues" evidence="6">
    <location>
        <begin position="40"/>
        <end position="50"/>
    </location>
</feature>
<evidence type="ECO:0008006" key="12">
    <source>
        <dbReference type="Google" id="ProtNLM"/>
    </source>
</evidence>
<dbReference type="PANTHER" id="PTHR12135">
    <property type="entry name" value="DNA REPAIR PROTEIN XP-C / RAD4"/>
    <property type="match status" value="1"/>
</dbReference>
<sequence length="1029" mass="114850">MAPSRGKRKSHAPPARARLATLRSTRRSAPNLIRNRDVDDIYQEMLEEVNETQMERPIVEERPLKRRRVAPKNTEEVAHSELKLARLDDNDDDDEDEDDEGELQTLAYPQATPTIGQLSEGNSDSDDDDDELDFEDVDLDATGQPALMAGGEDDIGDVSVAIEPNVDPKKTVVAKRPPASRAEKARRLLIHKFHLFFLIGSCRFINSRCNNETVKLHLKGLLSERIVGFLNPSPNDSQFGRDRAFKDGLRQAVETFRDAFSINAPGMRKARWMTDEELEEINMSEEPGSMDLSDFIRAAKKMEGSQDTGNQLFCALLRSIGVKTRLVCSLQTLPLSNIAPRQRSPGKTTSTVVYTMPTTPSPGPSAGRRRLGQPGFARTVVASPAKAARKIRKLEHPVFWVEAFNRAYQRWIAVDPLVTGKVNLPARLEPPASSQLNQLTYALAFEESGVVKDVTRRYARSFNAKTRRQRIEGMEPNSDWLDRALSPLRRHGRPLNRDQIEDAELAEKSGREGMPSNLQDFKDHPVYALERHLRRNEVIYPKHETGRTNAGTNVRPVMEPVFRRRDVLLCRSAQKWKLLGRQVKTGEHPLKHVTARTKRDVEEEDEGALNTSLYAEFQTEVYVAPSVVNGRVPRNHFGNIEIFVPSMVPKGGEYIRGQLASQAARTLRIDFAEAIVGFDFKNRRGTPRIDGIVVATEHADAVRAAIEGIIEDKTEDESAARSLIALKAWKKFLTVMQVAERIQSYGEGAMVAEGRKLQNESSKANDELHNGGGFIPDEKENDDKPLLNAGKFSIKELRRKIRTGQTAKRKARDETPEDDLDIHDDTPEEEIATDETTHQTTASMQGEEEDDDGGGGGFVVDPIEIDRDDIGGGFIPDTANDHDLAEEGGGFIPDTTHASESERGGFIPENSPEQETKPSTTLAPPNEHTPQEAKSENLHIQNQMDVEPSPPKESSNSSSFENDKDSSLSNTNTTARVSHQPSKMAVPEKVDEEEEDEEDEKENESSDCGSLLSHDPEDEDAEPDWLESD</sequence>
<dbReference type="InterPro" id="IPR018326">
    <property type="entry name" value="Rad4_beta-hairpin_dom1"/>
</dbReference>
<feature type="domain" description="Rad4 beta-hairpin" evidence="7">
    <location>
        <begin position="510"/>
        <end position="568"/>
    </location>
</feature>
<dbReference type="SUPFAM" id="SSF54001">
    <property type="entry name" value="Cysteine proteinases"/>
    <property type="match status" value="1"/>
</dbReference>
<dbReference type="Gene3D" id="3.30.60.290">
    <property type="entry name" value="Rad4, beta-hairpin domain BHD2"/>
    <property type="match status" value="1"/>
</dbReference>
<evidence type="ECO:0000256" key="3">
    <source>
        <dbReference type="ARBA" id="ARBA00022763"/>
    </source>
</evidence>
<feature type="region of interest" description="Disordered" evidence="6">
    <location>
        <begin position="803"/>
        <end position="1029"/>
    </location>
</feature>
<dbReference type="Pfam" id="PF10405">
    <property type="entry name" value="BHD_3"/>
    <property type="match status" value="1"/>
</dbReference>
<evidence type="ECO:0000256" key="2">
    <source>
        <dbReference type="ARBA" id="ARBA00009525"/>
    </source>
</evidence>